<name>A0A2N3WHG0_9PSEU</name>
<gene>
    <name evidence="5" type="ORF">ATK30_4143</name>
</gene>
<dbReference type="CDD" id="cd02136">
    <property type="entry name" value="PnbA_NfnB-like"/>
    <property type="match status" value="1"/>
</dbReference>
<evidence type="ECO:0000256" key="1">
    <source>
        <dbReference type="ARBA" id="ARBA00022630"/>
    </source>
</evidence>
<feature type="domain" description="Nitroreductase" evidence="4">
    <location>
        <begin position="7"/>
        <end position="197"/>
    </location>
</feature>
<evidence type="ECO:0000256" key="3">
    <source>
        <dbReference type="ARBA" id="ARBA00023002"/>
    </source>
</evidence>
<organism evidence="5 6">
    <name type="scientific">Amycolatopsis echigonensis</name>
    <dbReference type="NCBI Taxonomy" id="2576905"/>
    <lineage>
        <taxon>Bacteria</taxon>
        <taxon>Bacillati</taxon>
        <taxon>Actinomycetota</taxon>
        <taxon>Actinomycetes</taxon>
        <taxon>Pseudonocardiales</taxon>
        <taxon>Pseudonocardiaceae</taxon>
        <taxon>Amycolatopsis</taxon>
    </lineage>
</organism>
<dbReference type="RefSeq" id="WP_101436968.1">
    <property type="nucleotide sequence ID" value="NZ_PJMY01000003.1"/>
</dbReference>
<evidence type="ECO:0000259" key="4">
    <source>
        <dbReference type="Pfam" id="PF00881"/>
    </source>
</evidence>
<keyword evidence="3" id="KW-0560">Oxidoreductase</keyword>
<proteinExistence type="predicted"/>
<keyword evidence="1" id="KW-0285">Flavoprotein</keyword>
<dbReference type="InterPro" id="IPR050627">
    <property type="entry name" value="Nitroreductase/BluB"/>
</dbReference>
<dbReference type="InterPro" id="IPR029479">
    <property type="entry name" value="Nitroreductase"/>
</dbReference>
<dbReference type="Gene3D" id="3.40.109.10">
    <property type="entry name" value="NADH Oxidase"/>
    <property type="match status" value="1"/>
</dbReference>
<keyword evidence="6" id="KW-1185">Reference proteome</keyword>
<dbReference type="OrthoDB" id="9798230at2"/>
<evidence type="ECO:0000313" key="6">
    <source>
        <dbReference type="Proteomes" id="UP000233750"/>
    </source>
</evidence>
<dbReference type="SUPFAM" id="SSF55469">
    <property type="entry name" value="FMN-dependent nitroreductase-like"/>
    <property type="match status" value="1"/>
</dbReference>
<dbReference type="PANTHER" id="PTHR23026:SF90">
    <property type="entry name" value="IODOTYROSINE DEIODINASE 1"/>
    <property type="match status" value="1"/>
</dbReference>
<dbReference type="Proteomes" id="UP000233750">
    <property type="component" value="Unassembled WGS sequence"/>
</dbReference>
<evidence type="ECO:0000313" key="5">
    <source>
        <dbReference type="EMBL" id="PKV93301.1"/>
    </source>
</evidence>
<reference evidence="5 6" key="1">
    <citation type="submission" date="2017-12" db="EMBL/GenBank/DDBJ databases">
        <title>Sequencing the genomes of 1000 Actinobacteria strains.</title>
        <authorList>
            <person name="Klenk H.-P."/>
        </authorList>
    </citation>
    <scope>NUCLEOTIDE SEQUENCE [LARGE SCALE GENOMIC DNA]</scope>
    <source>
        <strain evidence="5 6">DSM 45165</strain>
    </source>
</reference>
<dbReference type="AlphaFoldDB" id="A0A2N3WHG0"/>
<dbReference type="InterPro" id="IPR000415">
    <property type="entry name" value="Nitroreductase-like"/>
</dbReference>
<protein>
    <submittedName>
        <fullName evidence="5">Nitroreductase</fullName>
    </submittedName>
</protein>
<dbReference type="GO" id="GO:0016491">
    <property type="term" value="F:oxidoreductase activity"/>
    <property type="evidence" value="ECO:0007669"/>
    <property type="project" value="UniProtKB-KW"/>
</dbReference>
<sequence length="220" mass="24446">MDVYEAVRSRRSVRGFLGKPVPAEILTRVLTTALRAPSGGNLQPWRVYVLSGAKLDELKCLVQQRIAEGDTGDPPQVLPYPHALPERYARRIEELGVLRYGAVGIAREDYAGRERVRVRNWDCFGAPVALFCYLNEHMLPPQWLDAGAFLQTVMLLLRAEGLDSCAQIAWGRYHRSVTEIAEPPAGYVLGCGMSIGYADPDEPRPSIPRAPLAEVVTFRS</sequence>
<accession>A0A2N3WHG0</accession>
<dbReference type="EMBL" id="PJMY01000003">
    <property type="protein sequence ID" value="PKV93301.1"/>
    <property type="molecule type" value="Genomic_DNA"/>
</dbReference>
<dbReference type="Pfam" id="PF00881">
    <property type="entry name" value="Nitroreductase"/>
    <property type="match status" value="1"/>
</dbReference>
<keyword evidence="2" id="KW-0288">FMN</keyword>
<dbReference type="PANTHER" id="PTHR23026">
    <property type="entry name" value="NADPH NITROREDUCTASE"/>
    <property type="match status" value="1"/>
</dbReference>
<comment type="caution">
    <text evidence="5">The sequence shown here is derived from an EMBL/GenBank/DDBJ whole genome shotgun (WGS) entry which is preliminary data.</text>
</comment>
<evidence type="ECO:0000256" key="2">
    <source>
        <dbReference type="ARBA" id="ARBA00022643"/>
    </source>
</evidence>